<dbReference type="RefSeq" id="WP_145184163.1">
    <property type="nucleotide sequence ID" value="NZ_CP036290.1"/>
</dbReference>
<name>A0A518CX57_9BACT</name>
<dbReference type="InterPro" id="IPR013216">
    <property type="entry name" value="Methyltransf_11"/>
</dbReference>
<dbReference type="CDD" id="cd02440">
    <property type="entry name" value="AdoMet_MTases"/>
    <property type="match status" value="1"/>
</dbReference>
<dbReference type="Gene3D" id="3.40.50.150">
    <property type="entry name" value="Vaccinia Virus protein VP39"/>
    <property type="match status" value="1"/>
</dbReference>
<protein>
    <submittedName>
        <fullName evidence="2">Malonyl-[acyl-carrier protein] O-methyltransferase</fullName>
        <ecNumber evidence="2">2.1.1.197</ecNumber>
    </submittedName>
</protein>
<organism evidence="2 3">
    <name type="scientific">Rohdeia mirabilis</name>
    <dbReference type="NCBI Taxonomy" id="2528008"/>
    <lineage>
        <taxon>Bacteria</taxon>
        <taxon>Pseudomonadati</taxon>
        <taxon>Planctomycetota</taxon>
        <taxon>Planctomycetia</taxon>
        <taxon>Planctomycetia incertae sedis</taxon>
        <taxon>Rohdeia</taxon>
    </lineage>
</organism>
<dbReference type="GO" id="GO:0032259">
    <property type="term" value="P:methylation"/>
    <property type="evidence" value="ECO:0007669"/>
    <property type="project" value="UniProtKB-KW"/>
</dbReference>
<dbReference type="EC" id="2.1.1.197" evidence="2"/>
<dbReference type="Proteomes" id="UP000319342">
    <property type="component" value="Chromosome"/>
</dbReference>
<dbReference type="Pfam" id="PF08241">
    <property type="entry name" value="Methyltransf_11"/>
    <property type="match status" value="1"/>
</dbReference>
<dbReference type="SUPFAM" id="SSF53335">
    <property type="entry name" value="S-adenosyl-L-methionine-dependent methyltransferases"/>
    <property type="match status" value="1"/>
</dbReference>
<keyword evidence="2" id="KW-0808">Transferase</keyword>
<reference evidence="2 3" key="1">
    <citation type="submission" date="2019-02" db="EMBL/GenBank/DDBJ databases">
        <title>Deep-cultivation of Planctomycetes and their phenomic and genomic characterization uncovers novel biology.</title>
        <authorList>
            <person name="Wiegand S."/>
            <person name="Jogler M."/>
            <person name="Boedeker C."/>
            <person name="Pinto D."/>
            <person name="Vollmers J."/>
            <person name="Rivas-Marin E."/>
            <person name="Kohn T."/>
            <person name="Peeters S.H."/>
            <person name="Heuer A."/>
            <person name="Rast P."/>
            <person name="Oberbeckmann S."/>
            <person name="Bunk B."/>
            <person name="Jeske O."/>
            <person name="Meyerdierks A."/>
            <person name="Storesund J.E."/>
            <person name="Kallscheuer N."/>
            <person name="Luecker S."/>
            <person name="Lage O.M."/>
            <person name="Pohl T."/>
            <person name="Merkel B.J."/>
            <person name="Hornburger P."/>
            <person name="Mueller R.-W."/>
            <person name="Bruemmer F."/>
            <person name="Labrenz M."/>
            <person name="Spormann A.M."/>
            <person name="Op den Camp H."/>
            <person name="Overmann J."/>
            <person name="Amann R."/>
            <person name="Jetten M.S.M."/>
            <person name="Mascher T."/>
            <person name="Medema M.H."/>
            <person name="Devos D.P."/>
            <person name="Kaster A.-K."/>
            <person name="Ovreas L."/>
            <person name="Rohde M."/>
            <person name="Galperin M.Y."/>
            <person name="Jogler C."/>
        </authorList>
    </citation>
    <scope>NUCLEOTIDE SEQUENCE [LARGE SCALE GENOMIC DNA]</scope>
    <source>
        <strain evidence="2 3">Pla163</strain>
    </source>
</reference>
<accession>A0A518CX57</accession>
<gene>
    <name evidence="2" type="primary">bioC_3</name>
    <name evidence="2" type="ORF">Pla163_09060</name>
</gene>
<evidence type="ECO:0000259" key="1">
    <source>
        <dbReference type="Pfam" id="PF08241"/>
    </source>
</evidence>
<keyword evidence="2" id="KW-0489">Methyltransferase</keyword>
<evidence type="ECO:0000313" key="3">
    <source>
        <dbReference type="Proteomes" id="UP000319342"/>
    </source>
</evidence>
<dbReference type="InterPro" id="IPR029063">
    <property type="entry name" value="SAM-dependent_MTases_sf"/>
</dbReference>
<dbReference type="EMBL" id="CP036290">
    <property type="protein sequence ID" value="QDU83805.1"/>
    <property type="molecule type" value="Genomic_DNA"/>
</dbReference>
<dbReference type="InterPro" id="IPR050508">
    <property type="entry name" value="Methyltransf_Superfamily"/>
</dbReference>
<dbReference type="GO" id="GO:0102130">
    <property type="term" value="F:malonyl-CoA methyltransferase activity"/>
    <property type="evidence" value="ECO:0007669"/>
    <property type="project" value="UniProtKB-EC"/>
</dbReference>
<dbReference type="PANTHER" id="PTHR42912">
    <property type="entry name" value="METHYLTRANSFERASE"/>
    <property type="match status" value="1"/>
</dbReference>
<dbReference type="AlphaFoldDB" id="A0A518CX57"/>
<keyword evidence="3" id="KW-1185">Reference proteome</keyword>
<dbReference type="PANTHER" id="PTHR42912:SF98">
    <property type="entry name" value="UNCHARACTERISED METHYLTRANSFERASE RV1498C"/>
    <property type="match status" value="1"/>
</dbReference>
<proteinExistence type="predicted"/>
<sequence length="218" mass="24880">MNDDVAKRMRTEWDQRARENARYYIADRESEGIAFDLSGCRDAYRILEELHPYLRPDMRILEIGCGIGRMLRFFAVIFREVHGFDVAPGMIEQGTEFLARFDNIHLHVGDGTTLAPLIDGSIDVVVSHAVFQHVPDLGVIESYVAEAHRVLVPGGVFKFLVKTERWTHQGDEHDTWHGVEVTRANLDDWVARQGWEFVTAYSADEPTTAWAVLRKPAE</sequence>
<dbReference type="OrthoDB" id="5642573at2"/>
<evidence type="ECO:0000313" key="2">
    <source>
        <dbReference type="EMBL" id="QDU83805.1"/>
    </source>
</evidence>
<feature type="domain" description="Methyltransferase type 11" evidence="1">
    <location>
        <begin position="61"/>
        <end position="157"/>
    </location>
</feature>
<dbReference type="GO" id="GO:0008757">
    <property type="term" value="F:S-adenosylmethionine-dependent methyltransferase activity"/>
    <property type="evidence" value="ECO:0007669"/>
    <property type="project" value="InterPro"/>
</dbReference>